<evidence type="ECO:0000313" key="2">
    <source>
        <dbReference type="Proteomes" id="UP000504610"/>
    </source>
</evidence>
<dbReference type="GeneID" id="108808191"/>
<keyword evidence="2" id="KW-1185">Reference proteome</keyword>
<feature type="region of interest" description="Disordered" evidence="1">
    <location>
        <begin position="149"/>
        <end position="196"/>
    </location>
</feature>
<protein>
    <submittedName>
        <fullName evidence="3">Uncharacterized protein LOC108808191</fullName>
    </submittedName>
</protein>
<feature type="compositionally biased region" description="Basic residues" evidence="1">
    <location>
        <begin position="159"/>
        <end position="175"/>
    </location>
</feature>
<name>A0A6J0JLJ6_RAPSA</name>
<reference evidence="2" key="1">
    <citation type="journal article" date="2019" name="Database">
        <title>The radish genome database (RadishGD): an integrated information resource for radish genomics.</title>
        <authorList>
            <person name="Yu H.J."/>
            <person name="Baek S."/>
            <person name="Lee Y.J."/>
            <person name="Cho A."/>
            <person name="Mun J.H."/>
        </authorList>
    </citation>
    <scope>NUCLEOTIDE SEQUENCE [LARGE SCALE GENOMIC DNA]</scope>
    <source>
        <strain evidence="2">cv. WK10039</strain>
    </source>
</reference>
<gene>
    <name evidence="3" type="primary">LOC108808191</name>
</gene>
<accession>A0A6J0JLJ6</accession>
<evidence type="ECO:0000313" key="3">
    <source>
        <dbReference type="RefSeq" id="XP_018435876.1"/>
    </source>
</evidence>
<reference evidence="3" key="2">
    <citation type="submission" date="2025-08" db="UniProtKB">
        <authorList>
            <consortium name="RefSeq"/>
        </authorList>
    </citation>
    <scope>IDENTIFICATION</scope>
    <source>
        <tissue evidence="3">Leaf</tissue>
    </source>
</reference>
<organism evidence="2 3">
    <name type="scientific">Raphanus sativus</name>
    <name type="common">Radish</name>
    <name type="synonym">Raphanus raphanistrum var. sativus</name>
    <dbReference type="NCBI Taxonomy" id="3726"/>
    <lineage>
        <taxon>Eukaryota</taxon>
        <taxon>Viridiplantae</taxon>
        <taxon>Streptophyta</taxon>
        <taxon>Embryophyta</taxon>
        <taxon>Tracheophyta</taxon>
        <taxon>Spermatophyta</taxon>
        <taxon>Magnoliopsida</taxon>
        <taxon>eudicotyledons</taxon>
        <taxon>Gunneridae</taxon>
        <taxon>Pentapetalae</taxon>
        <taxon>rosids</taxon>
        <taxon>malvids</taxon>
        <taxon>Brassicales</taxon>
        <taxon>Brassicaceae</taxon>
        <taxon>Brassiceae</taxon>
        <taxon>Raphanus</taxon>
    </lineage>
</organism>
<sequence length="230" mass="25740">MEEKEKKVLMIQSNDPLYGVLSEEQVGVDIATGRRKINPEVLQNMREYILAAEGGEKRVREERVRNSVMDLEKDLSGQKTFLRLEPPPLITSEIEKDRGLVFDYALKDKNDRLSDRDVVSAPVYGRNLISDSNHVVFDGSTGFSTGFTDASSSGTSKMRGGKHYRPPKKQRKFKPKVSEPDGVTGQLPHREEPVEKGFLKRRAEAVAGVFSRVARRSKSEVVPNGGLPNQ</sequence>
<proteinExistence type="predicted"/>
<dbReference type="Proteomes" id="UP000504610">
    <property type="component" value="Chromosome 6"/>
</dbReference>
<dbReference type="AlphaFoldDB" id="A0A6J0JLJ6"/>
<dbReference type="OrthoDB" id="1133196at2759"/>
<dbReference type="KEGG" id="rsz:108808191"/>
<evidence type="ECO:0000256" key="1">
    <source>
        <dbReference type="SAM" id="MobiDB-lite"/>
    </source>
</evidence>
<dbReference type="RefSeq" id="XP_018435876.1">
    <property type="nucleotide sequence ID" value="XM_018580374.1"/>
</dbReference>